<keyword evidence="1" id="KW-1133">Transmembrane helix</keyword>
<evidence type="ECO:0000256" key="1">
    <source>
        <dbReference type="SAM" id="Phobius"/>
    </source>
</evidence>
<proteinExistence type="predicted"/>
<sequence>MSAQGSRAILCPSCGGSIEVKAAGYTVTVACRHCGSVLDVAQPDVAIIKEYHENAAKLPLPLGSRGVLFGTQWEAIGWLRREAGGYSWGEYLLFNPYAGYRWLVHSDGKWQFGTMLTDMPRETGQWGQASWRGETYASEDEPVTITTTRVIGEFYWRVQAGEMWVARSYDRGPASLSREWREGEEVQWTHLVGVPQRLIDAFVRPQGPDLARPEPVRPKADGAKPGFFARFWQDSAGQRTSLWDMVKLVLITIVAAFLLLSFLTAGGTGVRGDGQVVVDGPTARITVGPVKLTRAYQFVTVKVAASNFTNRWVDLDYLLVNRATQATIPASATIEYYAGRDSDGYWSEGSHETSTRFAGVPAGDYDLLVEAEAKRWNDPSASNYNPLTGVENPWGIGGAQDAPAPEQEVIGLGFLVEPGGLPLGLWWLIVALALLPVLFLYAYRASRTAVYGEDA</sequence>
<dbReference type="EMBL" id="JACIDX010000001">
    <property type="protein sequence ID" value="MBB3953274.1"/>
    <property type="molecule type" value="Genomic_DNA"/>
</dbReference>
<dbReference type="RefSeq" id="WP_183621825.1">
    <property type="nucleotide sequence ID" value="NZ_JACIDX010000001.1"/>
</dbReference>
<name>A0A7W6G455_9SPHN</name>
<dbReference type="Pfam" id="PF13785">
    <property type="entry name" value="DUF4178"/>
    <property type="match status" value="1"/>
</dbReference>
<evidence type="ECO:0000313" key="4">
    <source>
        <dbReference type="Proteomes" id="UP000548867"/>
    </source>
</evidence>
<dbReference type="InterPro" id="IPR025235">
    <property type="entry name" value="DUF4178"/>
</dbReference>
<keyword evidence="1" id="KW-0472">Membrane</keyword>
<feature type="transmembrane region" description="Helical" evidence="1">
    <location>
        <begin position="424"/>
        <end position="443"/>
    </location>
</feature>
<protein>
    <recommendedName>
        <fullName evidence="2">DUF4178 domain-containing protein</fullName>
    </recommendedName>
</protein>
<comment type="caution">
    <text evidence="3">The sequence shown here is derived from an EMBL/GenBank/DDBJ whole genome shotgun (WGS) entry which is preliminary data.</text>
</comment>
<gene>
    <name evidence="3" type="ORF">GGR38_000186</name>
</gene>
<organism evidence="3 4">
    <name type="scientific">Novosphingobium sediminicola</name>
    <dbReference type="NCBI Taxonomy" id="563162"/>
    <lineage>
        <taxon>Bacteria</taxon>
        <taxon>Pseudomonadati</taxon>
        <taxon>Pseudomonadota</taxon>
        <taxon>Alphaproteobacteria</taxon>
        <taxon>Sphingomonadales</taxon>
        <taxon>Sphingomonadaceae</taxon>
        <taxon>Novosphingobium</taxon>
    </lineage>
</organism>
<feature type="domain" description="DUF4178" evidence="2">
    <location>
        <begin position="62"/>
        <end position="189"/>
    </location>
</feature>
<evidence type="ECO:0000313" key="3">
    <source>
        <dbReference type="EMBL" id="MBB3953274.1"/>
    </source>
</evidence>
<keyword evidence="4" id="KW-1185">Reference proteome</keyword>
<feature type="transmembrane region" description="Helical" evidence="1">
    <location>
        <begin position="248"/>
        <end position="270"/>
    </location>
</feature>
<dbReference type="AlphaFoldDB" id="A0A7W6G455"/>
<accession>A0A7W6G455</accession>
<evidence type="ECO:0000259" key="2">
    <source>
        <dbReference type="Pfam" id="PF13785"/>
    </source>
</evidence>
<dbReference type="Proteomes" id="UP000548867">
    <property type="component" value="Unassembled WGS sequence"/>
</dbReference>
<reference evidence="3 4" key="1">
    <citation type="submission" date="2020-08" db="EMBL/GenBank/DDBJ databases">
        <title>Genomic Encyclopedia of Type Strains, Phase IV (KMG-IV): sequencing the most valuable type-strain genomes for metagenomic binning, comparative biology and taxonomic classification.</title>
        <authorList>
            <person name="Goeker M."/>
        </authorList>
    </citation>
    <scope>NUCLEOTIDE SEQUENCE [LARGE SCALE GENOMIC DNA]</scope>
    <source>
        <strain evidence="3 4">DSM 27057</strain>
    </source>
</reference>
<keyword evidence="1" id="KW-0812">Transmembrane</keyword>